<gene>
    <name evidence="1" type="ORF">9NA_075</name>
</gene>
<evidence type="ECO:0000313" key="1">
    <source>
        <dbReference type="EMBL" id="AIB07078.1"/>
    </source>
</evidence>
<evidence type="ECO:0000313" key="2">
    <source>
        <dbReference type="Proteomes" id="UP000026985"/>
    </source>
</evidence>
<dbReference type="KEGG" id="vg:22110933"/>
<keyword evidence="2" id="KW-1185">Reference proteome</keyword>
<sequence>MKPHYRLMKLSDCTNGTRFYFYRSKKLLPYTLIANSYKKFESIYHSGHEFNIMAKKFRTSIHKQVWAKVG</sequence>
<dbReference type="RefSeq" id="YP_009101245.1">
    <property type="nucleotide sequence ID" value="NC_025443.1"/>
</dbReference>
<dbReference type="Proteomes" id="UP000026985">
    <property type="component" value="Segment"/>
</dbReference>
<proteinExistence type="predicted"/>
<accession>A0A060D1N7</accession>
<dbReference type="EMBL" id="KJ802832">
    <property type="protein sequence ID" value="AIB07078.1"/>
    <property type="molecule type" value="Genomic_DNA"/>
</dbReference>
<reference evidence="1 2" key="1">
    <citation type="submission" date="2014-07" db="EMBL/GenBank/DDBJ databases">
        <title>The genome sequence of Salmonella phage 9NA shows that it represents an unstudied type of tailed phage.</title>
        <authorList>
            <person name="Casjens S.R."/>
            <person name="Leavitt J.C."/>
            <person name="Hatfull G.F."/>
            <person name="Hendrix R.W."/>
        </authorList>
    </citation>
    <scope>NUCLEOTIDE SEQUENCE [LARGE SCALE GENOMIC DNA]</scope>
</reference>
<name>A0A060D1N7_9CAUD</name>
<organism evidence="1 2">
    <name type="scientific">Salmonella phage 9NA</name>
    <dbReference type="NCBI Taxonomy" id="1113547"/>
    <lineage>
        <taxon>Viruses</taxon>
        <taxon>Duplodnaviria</taxon>
        <taxon>Heunggongvirae</taxon>
        <taxon>Uroviricota</taxon>
        <taxon>Caudoviricetes</taxon>
        <taxon>Nonanavirus</taxon>
        <taxon>Nonanavirus nv9NA</taxon>
    </lineage>
</organism>
<dbReference type="OrthoDB" id="19872at10239"/>
<protein>
    <submittedName>
        <fullName evidence="1">Uncharacterized protein</fullName>
    </submittedName>
</protein>